<protein>
    <submittedName>
        <fullName evidence="2">Uncharacterized protein</fullName>
    </submittedName>
</protein>
<name>A0ABP6TKS5_9ACTN</name>
<keyword evidence="3" id="KW-1185">Reference proteome</keyword>
<evidence type="ECO:0000313" key="3">
    <source>
        <dbReference type="Proteomes" id="UP001501455"/>
    </source>
</evidence>
<proteinExistence type="predicted"/>
<gene>
    <name evidence="2" type="ORF">GCM10019016_029330</name>
</gene>
<dbReference type="EMBL" id="BAAAXF010000021">
    <property type="protein sequence ID" value="GAA3495832.1"/>
    <property type="molecule type" value="Genomic_DNA"/>
</dbReference>
<evidence type="ECO:0000256" key="1">
    <source>
        <dbReference type="SAM" id="MobiDB-lite"/>
    </source>
</evidence>
<comment type="caution">
    <text evidence="2">The sequence shown here is derived from an EMBL/GenBank/DDBJ whole genome shotgun (WGS) entry which is preliminary data.</text>
</comment>
<accession>A0ABP6TKS5</accession>
<feature type="compositionally biased region" description="Pro residues" evidence="1">
    <location>
        <begin position="50"/>
        <end position="60"/>
    </location>
</feature>
<feature type="region of interest" description="Disordered" evidence="1">
    <location>
        <begin position="37"/>
        <end position="60"/>
    </location>
</feature>
<evidence type="ECO:0000313" key="2">
    <source>
        <dbReference type="EMBL" id="GAA3495832.1"/>
    </source>
</evidence>
<sequence length="60" mass="6647">MTFSPVLPDPVRTDSLIGDFSSSDVLRAVRVPGDPARAEAVRRNTTRNRPSPPEWPFVIV</sequence>
<organism evidence="2 3">
    <name type="scientific">Streptomyces prasinosporus</name>
    <dbReference type="NCBI Taxonomy" id="68256"/>
    <lineage>
        <taxon>Bacteria</taxon>
        <taxon>Bacillati</taxon>
        <taxon>Actinomycetota</taxon>
        <taxon>Actinomycetes</taxon>
        <taxon>Kitasatosporales</taxon>
        <taxon>Streptomycetaceae</taxon>
        <taxon>Streptomyces</taxon>
        <taxon>Streptomyces albogriseolus group</taxon>
    </lineage>
</organism>
<dbReference type="Proteomes" id="UP001501455">
    <property type="component" value="Unassembled WGS sequence"/>
</dbReference>
<reference evidence="3" key="1">
    <citation type="journal article" date="2019" name="Int. J. Syst. Evol. Microbiol.">
        <title>The Global Catalogue of Microorganisms (GCM) 10K type strain sequencing project: providing services to taxonomists for standard genome sequencing and annotation.</title>
        <authorList>
            <consortium name="The Broad Institute Genomics Platform"/>
            <consortium name="The Broad Institute Genome Sequencing Center for Infectious Disease"/>
            <person name="Wu L."/>
            <person name="Ma J."/>
        </authorList>
    </citation>
    <scope>NUCLEOTIDE SEQUENCE [LARGE SCALE GENOMIC DNA]</scope>
    <source>
        <strain evidence="3">JCM 4816</strain>
    </source>
</reference>